<feature type="region of interest" description="Disordered" evidence="1">
    <location>
        <begin position="207"/>
        <end position="260"/>
    </location>
</feature>
<dbReference type="InterPro" id="IPR029472">
    <property type="entry name" value="Copia-like_N"/>
</dbReference>
<dbReference type="PANTHER" id="PTHR47481:SF21">
    <property type="entry name" value="BASIC-LEUCINE ZIPPER TRANSCRIPTION FACTOR Q-RELATED"/>
    <property type="match status" value="1"/>
</dbReference>
<organism evidence="3 4">
    <name type="scientific">Cuscuta campestris</name>
    <dbReference type="NCBI Taxonomy" id="132261"/>
    <lineage>
        <taxon>Eukaryota</taxon>
        <taxon>Viridiplantae</taxon>
        <taxon>Streptophyta</taxon>
        <taxon>Embryophyta</taxon>
        <taxon>Tracheophyta</taxon>
        <taxon>Spermatophyta</taxon>
        <taxon>Magnoliopsida</taxon>
        <taxon>eudicotyledons</taxon>
        <taxon>Gunneridae</taxon>
        <taxon>Pentapetalae</taxon>
        <taxon>asterids</taxon>
        <taxon>lamiids</taxon>
        <taxon>Solanales</taxon>
        <taxon>Convolvulaceae</taxon>
        <taxon>Cuscuteae</taxon>
        <taxon>Cuscuta</taxon>
        <taxon>Cuscuta subgen. Grammica</taxon>
        <taxon>Cuscuta sect. Cleistogrammica</taxon>
    </lineage>
</organism>
<gene>
    <name evidence="3" type="ORF">CCAM_LOCUS10580</name>
</gene>
<evidence type="ECO:0000313" key="4">
    <source>
        <dbReference type="Proteomes" id="UP000595140"/>
    </source>
</evidence>
<accession>A0A484KXE3</accession>
<dbReference type="Proteomes" id="UP000595140">
    <property type="component" value="Unassembled WGS sequence"/>
</dbReference>
<feature type="compositionally biased region" description="Gly residues" evidence="1">
    <location>
        <begin position="222"/>
        <end position="239"/>
    </location>
</feature>
<evidence type="ECO:0000313" key="3">
    <source>
        <dbReference type="EMBL" id="VFQ68804.1"/>
    </source>
</evidence>
<dbReference type="EMBL" id="OOIL02000725">
    <property type="protein sequence ID" value="VFQ68804.1"/>
    <property type="molecule type" value="Genomic_DNA"/>
</dbReference>
<name>A0A484KXE3_9ASTE</name>
<dbReference type="Pfam" id="PF14244">
    <property type="entry name" value="Retrotran_gag_3"/>
    <property type="match status" value="1"/>
</dbReference>
<evidence type="ECO:0000259" key="2">
    <source>
        <dbReference type="Pfam" id="PF14244"/>
    </source>
</evidence>
<sequence>MAPVSSDLMDNLPTGLKLFVRNLQSLTPVKLDDTNYPSWSATVRANLLAHRLLSYVDGSEPSPLPLILDEKAAAPGKDEPPVMKPNSAYESWHIVDAQIRACLLAIVSPTGTDSMQTYLDTVLTIVSSLKLAHEEISEQDIILCVLRGLPADYASLKQNIRTNIATITFNQVSSWLLSEELNLSFEKKLSLGDSGSTSSVDIHSALFTNTGRGNGRRHGCGPPRGRGGSYRGSQTGGRSGRQPLYRDDTRGKGGGRGVSVTCQLCGKPGHGV</sequence>
<feature type="domain" description="Retrotransposon Copia-like N-terminal" evidence="2">
    <location>
        <begin position="25"/>
        <end position="63"/>
    </location>
</feature>
<protein>
    <recommendedName>
        <fullName evidence="2">Retrotransposon Copia-like N-terminal domain-containing protein</fullName>
    </recommendedName>
</protein>
<keyword evidence="4" id="KW-1185">Reference proteome</keyword>
<evidence type="ECO:0000256" key="1">
    <source>
        <dbReference type="SAM" id="MobiDB-lite"/>
    </source>
</evidence>
<dbReference type="OrthoDB" id="1845088at2759"/>
<reference evidence="3 4" key="1">
    <citation type="submission" date="2018-04" db="EMBL/GenBank/DDBJ databases">
        <authorList>
            <person name="Vogel A."/>
        </authorList>
    </citation>
    <scope>NUCLEOTIDE SEQUENCE [LARGE SCALE GENOMIC DNA]</scope>
</reference>
<proteinExistence type="predicted"/>
<dbReference type="Pfam" id="PF14223">
    <property type="entry name" value="Retrotran_gag_2"/>
    <property type="match status" value="1"/>
</dbReference>
<dbReference type="AlphaFoldDB" id="A0A484KXE3"/>
<dbReference type="PANTHER" id="PTHR47481">
    <property type="match status" value="1"/>
</dbReference>